<evidence type="ECO:0000256" key="8">
    <source>
        <dbReference type="ARBA" id="ARBA00022909"/>
    </source>
</evidence>
<dbReference type="NCBIfam" id="TIGR01496">
    <property type="entry name" value="DHPS"/>
    <property type="match status" value="1"/>
</dbReference>
<dbReference type="InterPro" id="IPR011005">
    <property type="entry name" value="Dihydropteroate_synth-like_sf"/>
</dbReference>
<evidence type="ECO:0000313" key="10">
    <source>
        <dbReference type="EMBL" id="MFL9840349.1"/>
    </source>
</evidence>
<evidence type="ECO:0000256" key="5">
    <source>
        <dbReference type="ARBA" id="ARBA00022679"/>
    </source>
</evidence>
<keyword evidence="5 10" id="KW-0808">Transferase</keyword>
<evidence type="ECO:0000256" key="4">
    <source>
        <dbReference type="ARBA" id="ARBA00012458"/>
    </source>
</evidence>
<dbReference type="EC" id="2.5.1.15" evidence="4"/>
<evidence type="ECO:0000256" key="3">
    <source>
        <dbReference type="ARBA" id="ARBA00004763"/>
    </source>
</evidence>
<evidence type="ECO:0000256" key="6">
    <source>
        <dbReference type="ARBA" id="ARBA00022723"/>
    </source>
</evidence>
<protein>
    <recommendedName>
        <fullName evidence="4">dihydropteroate synthase</fullName>
        <ecNumber evidence="4">2.5.1.15</ecNumber>
    </recommendedName>
</protein>
<dbReference type="PROSITE" id="PS00792">
    <property type="entry name" value="DHPS_1"/>
    <property type="match status" value="1"/>
</dbReference>
<dbReference type="Gene3D" id="3.20.20.20">
    <property type="entry name" value="Dihydropteroate synthase-like"/>
    <property type="match status" value="1"/>
</dbReference>
<dbReference type="InterPro" id="IPR006390">
    <property type="entry name" value="DHP_synth_dom"/>
</dbReference>
<keyword evidence="8" id="KW-0289">Folate biosynthesis</keyword>
<dbReference type="CDD" id="cd00739">
    <property type="entry name" value="DHPS"/>
    <property type="match status" value="1"/>
</dbReference>
<comment type="pathway">
    <text evidence="3">Cofactor biosynthesis; tetrahydrofolate biosynthesis; 7,8-dihydrofolate from 2-amino-4-hydroxy-6-hydroxymethyl-7,8-dihydropteridine diphosphate and 4-aminobenzoate: step 1/2.</text>
</comment>
<evidence type="ECO:0000313" key="11">
    <source>
        <dbReference type="Proteomes" id="UP001629244"/>
    </source>
</evidence>
<keyword evidence="11" id="KW-1185">Reference proteome</keyword>
<keyword evidence="7" id="KW-0460">Magnesium</keyword>
<dbReference type="Proteomes" id="UP001629244">
    <property type="component" value="Unassembled WGS sequence"/>
</dbReference>
<feature type="domain" description="Pterin-binding" evidence="9">
    <location>
        <begin position="105"/>
        <end position="359"/>
    </location>
</feature>
<comment type="cofactor">
    <cofactor evidence="2">
        <name>Mg(2+)</name>
        <dbReference type="ChEBI" id="CHEBI:18420"/>
    </cofactor>
</comment>
<dbReference type="GO" id="GO:0004156">
    <property type="term" value="F:dihydropteroate synthase activity"/>
    <property type="evidence" value="ECO:0007669"/>
    <property type="project" value="UniProtKB-EC"/>
</dbReference>
<dbReference type="InterPro" id="IPR000489">
    <property type="entry name" value="Pterin-binding_dom"/>
</dbReference>
<gene>
    <name evidence="10" type="primary">folP</name>
    <name evidence="10" type="ORF">ABS767_05185</name>
</gene>
<name>A0ABW8YK38_9SPHN</name>
<dbReference type="PANTHER" id="PTHR20941:SF1">
    <property type="entry name" value="FOLIC ACID SYNTHESIS PROTEIN FOL1"/>
    <property type="match status" value="1"/>
</dbReference>
<reference evidence="10 11" key="1">
    <citation type="submission" date="2024-06" db="EMBL/GenBank/DDBJ databases">
        <authorList>
            <person name="Kaempfer P."/>
            <person name="Viver T."/>
        </authorList>
    </citation>
    <scope>NUCLEOTIDE SEQUENCE [LARGE SCALE GENOMIC DNA]</scope>
    <source>
        <strain evidence="10 11">ST-64</strain>
    </source>
</reference>
<evidence type="ECO:0000256" key="7">
    <source>
        <dbReference type="ARBA" id="ARBA00022842"/>
    </source>
</evidence>
<evidence type="ECO:0000259" key="9">
    <source>
        <dbReference type="PROSITE" id="PS50972"/>
    </source>
</evidence>
<comment type="catalytic activity">
    <reaction evidence="1">
        <text>(7,8-dihydropterin-6-yl)methyl diphosphate + 4-aminobenzoate = 7,8-dihydropteroate + diphosphate</text>
        <dbReference type="Rhea" id="RHEA:19949"/>
        <dbReference type="ChEBI" id="CHEBI:17836"/>
        <dbReference type="ChEBI" id="CHEBI:17839"/>
        <dbReference type="ChEBI" id="CHEBI:33019"/>
        <dbReference type="ChEBI" id="CHEBI:72950"/>
        <dbReference type="EC" id="2.5.1.15"/>
    </reaction>
</comment>
<dbReference type="PROSITE" id="PS00793">
    <property type="entry name" value="DHPS_2"/>
    <property type="match status" value="1"/>
</dbReference>
<dbReference type="SUPFAM" id="SSF51717">
    <property type="entry name" value="Dihydropteroate synthetase-like"/>
    <property type="match status" value="1"/>
</dbReference>
<organism evidence="10 11">
    <name type="scientific">Sphingomonas plantiphila</name>
    <dbReference type="NCBI Taxonomy" id="3163295"/>
    <lineage>
        <taxon>Bacteria</taxon>
        <taxon>Pseudomonadati</taxon>
        <taxon>Pseudomonadota</taxon>
        <taxon>Alphaproteobacteria</taxon>
        <taxon>Sphingomonadales</taxon>
        <taxon>Sphingomonadaceae</taxon>
        <taxon>Sphingomonas</taxon>
    </lineage>
</organism>
<proteinExistence type="predicted"/>
<dbReference type="InterPro" id="IPR045031">
    <property type="entry name" value="DHP_synth-like"/>
</dbReference>
<dbReference type="EMBL" id="JBELQC010000001">
    <property type="protein sequence ID" value="MFL9840349.1"/>
    <property type="molecule type" value="Genomic_DNA"/>
</dbReference>
<evidence type="ECO:0000256" key="1">
    <source>
        <dbReference type="ARBA" id="ARBA00000012"/>
    </source>
</evidence>
<keyword evidence="6" id="KW-0479">Metal-binding</keyword>
<evidence type="ECO:0000256" key="2">
    <source>
        <dbReference type="ARBA" id="ARBA00001946"/>
    </source>
</evidence>
<accession>A0ABW8YK38</accession>
<dbReference type="RefSeq" id="WP_408077289.1">
    <property type="nucleotide sequence ID" value="NZ_JBELQC010000001.1"/>
</dbReference>
<comment type="caution">
    <text evidence="10">The sequence shown here is derived from an EMBL/GenBank/DDBJ whole genome shotgun (WGS) entry which is preliminary data.</text>
</comment>
<dbReference type="Pfam" id="PF00809">
    <property type="entry name" value="Pterin_bind"/>
    <property type="match status" value="1"/>
</dbReference>
<sequence>MDLPALPASARLYLRPVAPVDSPIGHDGQVARLAGGLSWFFAYELIAVDAGRRVSQLLVPVERLPGLLGQLPDAPAERLRAQAAAISASRPTIRAGERTLRLDQPLVAGILNCTPDSFSDGGKHVGDPEATAQAGFDMGVAGASLIDVGGESTRPGANAVWEGDEIKRVVPVIERLAASGVAVSIDTRKAAVMEAALAAGAHVVNDVAALAFDPRAAEVVAKAGCPVILMHSPDPAHGPHGGPGYRDPLIEVFDWLEERVAAVVAAGIQRSNILIDPGIGFGKSLADNLALMNGLTLFHALGLPIMLGASRKRMVGALDHEAPVERRLGGSLALAIKGADAGCQLLRVHDVAETVQAVRVWRGMKDHGLTGR</sequence>
<dbReference type="PANTHER" id="PTHR20941">
    <property type="entry name" value="FOLATE SYNTHESIS PROTEINS"/>
    <property type="match status" value="1"/>
</dbReference>
<dbReference type="PROSITE" id="PS50972">
    <property type="entry name" value="PTERIN_BINDING"/>
    <property type="match status" value="1"/>
</dbReference>